<evidence type="ECO:0000256" key="1">
    <source>
        <dbReference type="SAM" id="MobiDB-lite"/>
    </source>
</evidence>
<evidence type="ECO:0000313" key="2">
    <source>
        <dbReference type="EMBL" id="KAK6500226.1"/>
    </source>
</evidence>
<dbReference type="PANTHER" id="PTHR46082">
    <property type="entry name" value="ATP/GTP-BINDING PROTEIN-RELATED"/>
    <property type="match status" value="1"/>
</dbReference>
<dbReference type="GO" id="GO:0003824">
    <property type="term" value="F:catalytic activity"/>
    <property type="evidence" value="ECO:0007669"/>
    <property type="project" value="InterPro"/>
</dbReference>
<proteinExistence type="predicted"/>
<dbReference type="SUPFAM" id="SSF53167">
    <property type="entry name" value="Purine and uridine phosphorylases"/>
    <property type="match status" value="1"/>
</dbReference>
<organism evidence="2 3">
    <name type="scientific">Arthrobotrys musiformis</name>
    <dbReference type="NCBI Taxonomy" id="47236"/>
    <lineage>
        <taxon>Eukaryota</taxon>
        <taxon>Fungi</taxon>
        <taxon>Dikarya</taxon>
        <taxon>Ascomycota</taxon>
        <taxon>Pezizomycotina</taxon>
        <taxon>Orbiliomycetes</taxon>
        <taxon>Orbiliales</taxon>
        <taxon>Orbiliaceae</taxon>
        <taxon>Arthrobotrys</taxon>
    </lineage>
</organism>
<dbReference type="EMBL" id="JAVHJL010000007">
    <property type="protein sequence ID" value="KAK6500226.1"/>
    <property type="molecule type" value="Genomic_DNA"/>
</dbReference>
<evidence type="ECO:0008006" key="4">
    <source>
        <dbReference type="Google" id="ProtNLM"/>
    </source>
</evidence>
<dbReference type="AlphaFoldDB" id="A0AAV9W3C7"/>
<dbReference type="GO" id="GO:0009116">
    <property type="term" value="P:nucleoside metabolic process"/>
    <property type="evidence" value="ECO:0007669"/>
    <property type="project" value="InterPro"/>
</dbReference>
<evidence type="ECO:0000313" key="3">
    <source>
        <dbReference type="Proteomes" id="UP001370758"/>
    </source>
</evidence>
<gene>
    <name evidence="2" type="ORF">TWF481_010575</name>
</gene>
<feature type="region of interest" description="Disordered" evidence="1">
    <location>
        <begin position="260"/>
        <end position="410"/>
    </location>
</feature>
<feature type="compositionally biased region" description="Polar residues" evidence="1">
    <location>
        <begin position="308"/>
        <end position="321"/>
    </location>
</feature>
<protein>
    <recommendedName>
        <fullName evidence="4">Nucleoside phosphorylase domain-containing protein</fullName>
    </recommendedName>
</protein>
<name>A0AAV9W3C7_9PEZI</name>
<dbReference type="PANTHER" id="PTHR46082:SF11">
    <property type="entry name" value="AAA+ ATPASE DOMAIN-CONTAINING PROTEIN-RELATED"/>
    <property type="match status" value="1"/>
</dbReference>
<dbReference type="Proteomes" id="UP001370758">
    <property type="component" value="Unassembled WGS sequence"/>
</dbReference>
<dbReference type="InterPro" id="IPR053137">
    <property type="entry name" value="NLR-like"/>
</dbReference>
<dbReference type="InterPro" id="IPR035994">
    <property type="entry name" value="Nucleoside_phosphorylase_sf"/>
</dbReference>
<sequence>MKESYFSVPFNEPSNCKVHYGLVASGNSVIKNAEDRDNINACFGGKVLCIEMEAAGVVEADAIIIRGICDYADERKNDDWHDYAALVAAIYAKNILGRLQTSFVSSSATTKHNKEALQVREAQQAREVQQAGEVQQAREVEEVRQAQFREAQLREAQLREEQQLREEKLIEEKLAEEKLRTQEHFREVFSSLGFGGTHVTEEQQVGPGPAVAGPTSAQVPEIFGVGGIARIPNLPGLPSLTGTHGLAGVPTQLFSWNPEDIGHIPSLPQRGPEDMNSLQPVGAGWLQNHDGGSESITPSDKGRRGPSRSKTMAPTGQTSSKKIAPAGQIRSKTVEPVGQIRSKQKSNILASGNRTSSDLSNKGRQGRVGTNAIGYKDEDEDEDESESESEPQVVRKGRRVVRVVAPRTRI</sequence>
<accession>A0AAV9W3C7</accession>
<feature type="compositionally biased region" description="Acidic residues" evidence="1">
    <location>
        <begin position="377"/>
        <end position="389"/>
    </location>
</feature>
<reference evidence="2 3" key="1">
    <citation type="submission" date="2023-08" db="EMBL/GenBank/DDBJ databases">
        <authorList>
            <person name="Palmer J.M."/>
        </authorList>
    </citation>
    <scope>NUCLEOTIDE SEQUENCE [LARGE SCALE GENOMIC DNA]</scope>
    <source>
        <strain evidence="2 3">TWF481</strain>
    </source>
</reference>
<keyword evidence="3" id="KW-1185">Reference proteome</keyword>
<dbReference type="Gene3D" id="3.40.50.1580">
    <property type="entry name" value="Nucleoside phosphorylase domain"/>
    <property type="match status" value="1"/>
</dbReference>
<comment type="caution">
    <text evidence="2">The sequence shown here is derived from an EMBL/GenBank/DDBJ whole genome shotgun (WGS) entry which is preliminary data.</text>
</comment>
<feature type="compositionally biased region" description="Polar residues" evidence="1">
    <location>
        <begin position="345"/>
        <end position="363"/>
    </location>
</feature>